<name>A0AB39SIC2_9ACTN</name>
<comment type="subcellular location">
    <subcellularLocation>
        <location evidence="3">Cytoplasm</location>
    </subcellularLocation>
</comment>
<dbReference type="GO" id="GO:0016020">
    <property type="term" value="C:membrane"/>
    <property type="evidence" value="ECO:0007669"/>
    <property type="project" value="InterPro"/>
</dbReference>
<keyword evidence="17" id="KW-0812">Transmembrane</keyword>
<keyword evidence="10 19" id="KW-0418">Kinase</keyword>
<protein>
    <recommendedName>
        <fullName evidence="5">Oxygen sensor histidine kinase NreB</fullName>
        <ecNumber evidence="4">2.7.13.3</ecNumber>
    </recommendedName>
    <alternativeName>
        <fullName evidence="15">Nitrogen regulation protein B</fullName>
    </alternativeName>
</protein>
<feature type="region of interest" description="Disordered" evidence="16">
    <location>
        <begin position="381"/>
        <end position="431"/>
    </location>
</feature>
<dbReference type="InterPro" id="IPR036890">
    <property type="entry name" value="HATPase_C_sf"/>
</dbReference>
<keyword evidence="8" id="KW-0808">Transferase</keyword>
<dbReference type="Pfam" id="PF02518">
    <property type="entry name" value="HATPase_c"/>
    <property type="match status" value="1"/>
</dbReference>
<evidence type="ECO:0000256" key="6">
    <source>
        <dbReference type="ARBA" id="ARBA00022485"/>
    </source>
</evidence>
<evidence type="ECO:0000256" key="15">
    <source>
        <dbReference type="ARBA" id="ARBA00030800"/>
    </source>
</evidence>
<keyword evidence="7" id="KW-0963">Cytoplasm</keyword>
<evidence type="ECO:0000256" key="1">
    <source>
        <dbReference type="ARBA" id="ARBA00000085"/>
    </source>
</evidence>
<dbReference type="Pfam" id="PF07730">
    <property type="entry name" value="HisKA_3"/>
    <property type="match status" value="1"/>
</dbReference>
<dbReference type="AlphaFoldDB" id="A0AB39SIC2"/>
<gene>
    <name evidence="19" type="ORF">AB5J50_37480</name>
</gene>
<keyword evidence="13" id="KW-0411">Iron-sulfur</keyword>
<dbReference type="PANTHER" id="PTHR24421">
    <property type="entry name" value="NITRATE/NITRITE SENSOR PROTEIN NARX-RELATED"/>
    <property type="match status" value="1"/>
</dbReference>
<evidence type="ECO:0000256" key="14">
    <source>
        <dbReference type="ARBA" id="ARBA00024827"/>
    </source>
</evidence>
<dbReference type="GO" id="GO:0005737">
    <property type="term" value="C:cytoplasm"/>
    <property type="evidence" value="ECO:0007669"/>
    <property type="project" value="UniProtKB-SubCell"/>
</dbReference>
<keyword evidence="17" id="KW-0472">Membrane</keyword>
<dbReference type="InterPro" id="IPR004358">
    <property type="entry name" value="Sig_transdc_His_kin-like_C"/>
</dbReference>
<proteinExistence type="predicted"/>
<organism evidence="19">
    <name type="scientific">Streptomyces sp. R35</name>
    <dbReference type="NCBI Taxonomy" id="3238630"/>
    <lineage>
        <taxon>Bacteria</taxon>
        <taxon>Bacillati</taxon>
        <taxon>Actinomycetota</taxon>
        <taxon>Actinomycetes</taxon>
        <taxon>Kitasatosporales</taxon>
        <taxon>Streptomycetaceae</taxon>
        <taxon>Streptomyces</taxon>
    </lineage>
</organism>
<evidence type="ECO:0000256" key="2">
    <source>
        <dbReference type="ARBA" id="ARBA00001966"/>
    </source>
</evidence>
<dbReference type="InterPro" id="IPR011712">
    <property type="entry name" value="Sig_transdc_His_kin_sub3_dim/P"/>
</dbReference>
<feature type="transmembrane region" description="Helical" evidence="17">
    <location>
        <begin position="78"/>
        <end position="105"/>
    </location>
</feature>
<feature type="transmembrane region" description="Helical" evidence="17">
    <location>
        <begin position="144"/>
        <end position="163"/>
    </location>
</feature>
<evidence type="ECO:0000256" key="5">
    <source>
        <dbReference type="ARBA" id="ARBA00017322"/>
    </source>
</evidence>
<dbReference type="SUPFAM" id="SSF55874">
    <property type="entry name" value="ATPase domain of HSP90 chaperone/DNA topoisomerase II/histidine kinase"/>
    <property type="match status" value="1"/>
</dbReference>
<evidence type="ECO:0000256" key="3">
    <source>
        <dbReference type="ARBA" id="ARBA00004496"/>
    </source>
</evidence>
<evidence type="ECO:0000256" key="17">
    <source>
        <dbReference type="SAM" id="Phobius"/>
    </source>
</evidence>
<evidence type="ECO:0000256" key="11">
    <source>
        <dbReference type="ARBA" id="ARBA00023004"/>
    </source>
</evidence>
<dbReference type="InterPro" id="IPR050482">
    <property type="entry name" value="Sensor_HK_TwoCompSys"/>
</dbReference>
<dbReference type="GO" id="GO:0046872">
    <property type="term" value="F:metal ion binding"/>
    <property type="evidence" value="ECO:0007669"/>
    <property type="project" value="UniProtKB-KW"/>
</dbReference>
<evidence type="ECO:0000256" key="12">
    <source>
        <dbReference type="ARBA" id="ARBA00023012"/>
    </source>
</evidence>
<dbReference type="EMBL" id="CP163440">
    <property type="protein sequence ID" value="XDQ66098.1"/>
    <property type="molecule type" value="Genomic_DNA"/>
</dbReference>
<dbReference type="CDD" id="cd16917">
    <property type="entry name" value="HATPase_UhpB-NarQ-NarX-like"/>
    <property type="match status" value="1"/>
</dbReference>
<dbReference type="PIRSF" id="PIRSF037434">
    <property type="entry name" value="STHK_ChrS"/>
    <property type="match status" value="1"/>
</dbReference>
<feature type="domain" description="Histidine kinase" evidence="18">
    <location>
        <begin position="311"/>
        <end position="404"/>
    </location>
</feature>
<feature type="transmembrane region" description="Helical" evidence="17">
    <location>
        <begin position="46"/>
        <end position="66"/>
    </location>
</feature>
<dbReference type="InterPro" id="IPR017205">
    <property type="entry name" value="Sig_transdc_His_kinase_ChrS"/>
</dbReference>
<dbReference type="Gene3D" id="3.30.565.10">
    <property type="entry name" value="Histidine kinase-like ATPase, C-terminal domain"/>
    <property type="match status" value="1"/>
</dbReference>
<comment type="function">
    <text evidence="14">Member of the two-component regulatory system NreB/NreC involved in the control of dissimilatory nitrate/nitrite reduction in response to oxygen. NreB functions as a direct oxygen sensor histidine kinase which is autophosphorylated, in the absence of oxygen, probably at the conserved histidine residue, and transfers its phosphate group probably to a conserved aspartate residue of NreC. NreB/NreC activates the expression of the nitrate (narGHJI) and nitrite (nir) reductase operons, as well as the putative nitrate transporter gene narT.</text>
</comment>
<feature type="compositionally biased region" description="Low complexity" evidence="16">
    <location>
        <begin position="409"/>
        <end position="431"/>
    </location>
</feature>
<evidence type="ECO:0000256" key="9">
    <source>
        <dbReference type="ARBA" id="ARBA00022723"/>
    </source>
</evidence>
<sequence>MPDRAPARSPLRIRGSRPTLEQVSHLAFFVVVGAALVRLTQLRSPLCWDIVALSGLLAVAYAGGPACWNRLGVVGRHAWVAVLLVLWGDLVLLAPASLTTAYVWCAVPLACAALRVLGRRSALVAVAVITAVLVWALIRSTGWFDLEVVVVPVTAIWGTVALYRSQQRDAAVRQRLVEELRGTRDTLARQQRQAGVLAERTRIARDLHDTLAQELAGGLMLLQAAERDWEERPDAARTRVRAVADGLGTNLAETRRIIRDLTPSAVAEAGLEGALRLLCARAQTDGTAARVRFRTVGTARPVLDEHAATTLFRVAQSTLANVREHARAVNVLVTLHWHRDRVDLDISDDGIGFDPAEVRPVLRPDRGMGLPAARARLRECGGDLDVGSGPGRGTRIRATAPAGPERRPTASTASTAPAASTAPVTTAATAG</sequence>
<dbReference type="PROSITE" id="PS50109">
    <property type="entry name" value="HIS_KIN"/>
    <property type="match status" value="1"/>
</dbReference>
<keyword evidence="12" id="KW-0902">Two-component regulatory system</keyword>
<accession>A0AB39SIC2</accession>
<dbReference type="InterPro" id="IPR005467">
    <property type="entry name" value="His_kinase_dom"/>
</dbReference>
<comment type="cofactor">
    <cofactor evidence="2">
        <name>[4Fe-4S] cluster</name>
        <dbReference type="ChEBI" id="CHEBI:49883"/>
    </cofactor>
</comment>
<evidence type="ECO:0000256" key="16">
    <source>
        <dbReference type="SAM" id="MobiDB-lite"/>
    </source>
</evidence>
<dbReference type="GO" id="GO:0046983">
    <property type="term" value="F:protein dimerization activity"/>
    <property type="evidence" value="ECO:0007669"/>
    <property type="project" value="InterPro"/>
</dbReference>
<evidence type="ECO:0000259" key="18">
    <source>
        <dbReference type="PROSITE" id="PS50109"/>
    </source>
</evidence>
<dbReference type="GO" id="GO:0051539">
    <property type="term" value="F:4 iron, 4 sulfur cluster binding"/>
    <property type="evidence" value="ECO:0007669"/>
    <property type="project" value="UniProtKB-KW"/>
</dbReference>
<keyword evidence="17" id="KW-1133">Transmembrane helix</keyword>
<comment type="catalytic activity">
    <reaction evidence="1">
        <text>ATP + protein L-histidine = ADP + protein N-phospho-L-histidine.</text>
        <dbReference type="EC" id="2.7.13.3"/>
    </reaction>
</comment>
<dbReference type="SMART" id="SM00387">
    <property type="entry name" value="HATPase_c"/>
    <property type="match status" value="1"/>
</dbReference>
<evidence type="ECO:0000256" key="10">
    <source>
        <dbReference type="ARBA" id="ARBA00022777"/>
    </source>
</evidence>
<feature type="transmembrane region" description="Helical" evidence="17">
    <location>
        <begin position="20"/>
        <end position="39"/>
    </location>
</feature>
<evidence type="ECO:0000256" key="13">
    <source>
        <dbReference type="ARBA" id="ARBA00023014"/>
    </source>
</evidence>
<evidence type="ECO:0000256" key="8">
    <source>
        <dbReference type="ARBA" id="ARBA00022679"/>
    </source>
</evidence>
<dbReference type="EC" id="2.7.13.3" evidence="4"/>
<keyword evidence="11" id="KW-0408">Iron</keyword>
<dbReference type="InterPro" id="IPR003594">
    <property type="entry name" value="HATPase_dom"/>
</dbReference>
<feature type="transmembrane region" description="Helical" evidence="17">
    <location>
        <begin position="117"/>
        <end position="138"/>
    </location>
</feature>
<evidence type="ECO:0000256" key="7">
    <source>
        <dbReference type="ARBA" id="ARBA00022490"/>
    </source>
</evidence>
<dbReference type="Gene3D" id="1.20.5.1930">
    <property type="match status" value="1"/>
</dbReference>
<evidence type="ECO:0000313" key="19">
    <source>
        <dbReference type="EMBL" id="XDQ66098.1"/>
    </source>
</evidence>
<dbReference type="PANTHER" id="PTHR24421:SF62">
    <property type="entry name" value="SENSORY TRANSDUCTION HISTIDINE KINASE"/>
    <property type="match status" value="1"/>
</dbReference>
<dbReference type="GO" id="GO:0000155">
    <property type="term" value="F:phosphorelay sensor kinase activity"/>
    <property type="evidence" value="ECO:0007669"/>
    <property type="project" value="InterPro"/>
</dbReference>
<evidence type="ECO:0000256" key="4">
    <source>
        <dbReference type="ARBA" id="ARBA00012438"/>
    </source>
</evidence>
<keyword evidence="9" id="KW-0479">Metal-binding</keyword>
<dbReference type="PRINTS" id="PR00344">
    <property type="entry name" value="BCTRLSENSOR"/>
</dbReference>
<reference evidence="19" key="1">
    <citation type="submission" date="2024-07" db="EMBL/GenBank/DDBJ databases">
        <authorList>
            <person name="Yu S.T."/>
        </authorList>
    </citation>
    <scope>NUCLEOTIDE SEQUENCE</scope>
    <source>
        <strain evidence="19">R35</strain>
    </source>
</reference>
<dbReference type="RefSeq" id="WP_369263040.1">
    <property type="nucleotide sequence ID" value="NZ_CP163440.1"/>
</dbReference>
<keyword evidence="6" id="KW-0004">4Fe-4S</keyword>